<protein>
    <recommendedName>
        <fullName evidence="3">DUF4034 domain-containing protein</fullName>
    </recommendedName>
</protein>
<evidence type="ECO:0008006" key="3">
    <source>
        <dbReference type="Google" id="ProtNLM"/>
    </source>
</evidence>
<evidence type="ECO:0000313" key="2">
    <source>
        <dbReference type="Proteomes" id="UP001278571"/>
    </source>
</evidence>
<organism evidence="1 2">
    <name type="scientific">Streptomyces roseolus</name>
    <dbReference type="NCBI Taxonomy" id="67358"/>
    <lineage>
        <taxon>Bacteria</taxon>
        <taxon>Bacillati</taxon>
        <taxon>Actinomycetota</taxon>
        <taxon>Actinomycetes</taxon>
        <taxon>Kitasatosporales</taxon>
        <taxon>Streptomycetaceae</taxon>
        <taxon>Streptomyces</taxon>
    </lineage>
</organism>
<dbReference type="Proteomes" id="UP001278571">
    <property type="component" value="Unassembled WGS sequence"/>
</dbReference>
<accession>A0ABU4KFG2</accession>
<proteinExistence type="predicted"/>
<comment type="caution">
    <text evidence="1">The sequence shown here is derived from an EMBL/GenBank/DDBJ whole genome shotgun (WGS) entry which is preliminary data.</text>
</comment>
<reference evidence="1 2" key="1">
    <citation type="submission" date="2023-10" db="EMBL/GenBank/DDBJ databases">
        <authorList>
            <person name="Wang X.X."/>
        </authorList>
    </citation>
    <scope>NUCLEOTIDE SEQUENCE [LARGE SCALE GENOMIC DNA]</scope>
    <source>
        <strain evidence="1 2">NBRC 12816</strain>
    </source>
</reference>
<gene>
    <name evidence="1" type="ORF">R2363_30530</name>
</gene>
<name>A0ABU4KFG2_9ACTN</name>
<sequence>MALLRDVGITLGRWTGRPVARVDEDAGDPDVPRVRAAAEAADWATVRDVLDARPESEDRTGLLWAVGDVAGVERWIADVMAAEPDAPLPRLVAAIRHISWGWEARTGARAKDVSREQFQTFHERLATAETWLYEVAEREPGWTSPWYGLQITGRGLQVGPEIARRRFEATVRRDPHHLGAHQQQLQQVCEKWSGSHEEMHAFARASAFGAPGGTLLGQLVAVAHLEHWLALDSGPDARYISRPEVIASLGEAADHSIRHPDCVRGRGWLQVQNTFAMAFALAGDVASARECFRATEGRVTEFPWYYLDGSDPAKAYKEYRSYAGR</sequence>
<dbReference type="EMBL" id="JAWJZF010000492">
    <property type="protein sequence ID" value="MDX2296503.1"/>
    <property type="molecule type" value="Genomic_DNA"/>
</dbReference>
<evidence type="ECO:0000313" key="1">
    <source>
        <dbReference type="EMBL" id="MDX2296503.1"/>
    </source>
</evidence>
<keyword evidence="2" id="KW-1185">Reference proteome</keyword>
<dbReference type="RefSeq" id="WP_319012666.1">
    <property type="nucleotide sequence ID" value="NZ_JAWJZF010000492.1"/>
</dbReference>